<dbReference type="EMBL" id="CBWN010000146">
    <property type="protein sequence ID" value="CDL29148.1"/>
    <property type="molecule type" value="Genomic_DNA"/>
</dbReference>
<comment type="caution">
    <text evidence="1">The sequence shown here is derived from an EMBL/GenBank/DDBJ whole genome shotgun (WGS) entry which is preliminary data.</text>
</comment>
<reference evidence="1 2" key="1">
    <citation type="submission" date="2013-10" db="EMBL/GenBank/DDBJ databases">
        <title>Antibiotic resistance diversity of beta-lactamase producers in the General Hospital Vienna.</title>
        <authorList>
            <person name="Barisic I."/>
            <person name="Mitteregger D."/>
            <person name="Hirschl A.M."/>
            <person name="Noehammer C."/>
            <person name="Wiesinger-Mayr H."/>
        </authorList>
    </citation>
    <scope>NUCLEOTIDE SEQUENCE [LARGE SCALE GENOMIC DNA]</scope>
    <source>
        <strain evidence="1 2">ISC7</strain>
    </source>
</reference>
<dbReference type="AlphaFoldDB" id="W1F681"/>
<proteinExistence type="predicted"/>
<accession>W1F681</accession>
<sequence length="55" mass="6173">MTTNLTLLVAFKHQFAIAGGIFIKEVTFAIKTSQLLWFGQPIFNNKNDSSDRVLS</sequence>
<evidence type="ECO:0000313" key="2">
    <source>
        <dbReference type="Proteomes" id="UP000019199"/>
    </source>
</evidence>
<protein>
    <submittedName>
        <fullName evidence="1">Uncharacterized protein</fullName>
    </submittedName>
</protein>
<name>W1F681_ECOLX</name>
<dbReference type="Proteomes" id="UP000019199">
    <property type="component" value="Unassembled WGS sequence"/>
</dbReference>
<organism evidence="1 2">
    <name type="scientific">Escherichia coli ISC7</name>
    <dbReference type="NCBI Taxonomy" id="1432555"/>
    <lineage>
        <taxon>Bacteria</taxon>
        <taxon>Pseudomonadati</taxon>
        <taxon>Pseudomonadota</taxon>
        <taxon>Gammaproteobacteria</taxon>
        <taxon>Enterobacterales</taxon>
        <taxon>Enterobacteriaceae</taxon>
        <taxon>Escherichia</taxon>
    </lineage>
</organism>
<evidence type="ECO:0000313" key="1">
    <source>
        <dbReference type="EMBL" id="CDL29148.1"/>
    </source>
</evidence>